<gene>
    <name evidence="4 7" type="primary">msrA</name>
    <name evidence="7" type="ORF">ASILVAE211_17885</name>
</gene>
<protein>
    <recommendedName>
        <fullName evidence="4">Peptide methionine sulfoxide reductase MsrA</fullName>
        <shortName evidence="4">Protein-methionine-S-oxide reductase</shortName>
        <ecNumber evidence="4">1.8.4.11</ecNumber>
    </recommendedName>
    <alternativeName>
        <fullName evidence="4">Peptide-methionine (S)-S-oxide reductase</fullName>
        <shortName evidence="4">Peptide Met(O) reductase</shortName>
    </alternativeName>
</protein>
<proteinExistence type="inferred from homology"/>
<comment type="catalytic activity">
    <reaction evidence="2 4">
        <text>L-methionyl-[protein] + [thioredoxin]-disulfide + H2O = L-methionyl-(S)-S-oxide-[protein] + [thioredoxin]-dithiol</text>
        <dbReference type="Rhea" id="RHEA:14217"/>
        <dbReference type="Rhea" id="RHEA-COMP:10698"/>
        <dbReference type="Rhea" id="RHEA-COMP:10700"/>
        <dbReference type="Rhea" id="RHEA-COMP:12313"/>
        <dbReference type="Rhea" id="RHEA-COMP:12315"/>
        <dbReference type="ChEBI" id="CHEBI:15377"/>
        <dbReference type="ChEBI" id="CHEBI:16044"/>
        <dbReference type="ChEBI" id="CHEBI:29950"/>
        <dbReference type="ChEBI" id="CHEBI:44120"/>
        <dbReference type="ChEBI" id="CHEBI:50058"/>
        <dbReference type="EC" id="1.8.4.11"/>
    </reaction>
</comment>
<evidence type="ECO:0000256" key="5">
    <source>
        <dbReference type="SAM" id="SignalP"/>
    </source>
</evidence>
<dbReference type="InterPro" id="IPR036509">
    <property type="entry name" value="Met_Sox_Rdtase_MsrA_sf"/>
</dbReference>
<comment type="function">
    <text evidence="4">Has an important function as a repair enzyme for proteins that have been inactivated by oxidation. Catalyzes the reversible oxidation-reduction of methionine sulfoxide in proteins to methionine.</text>
</comment>
<evidence type="ECO:0000313" key="7">
    <source>
        <dbReference type="EMBL" id="MCB8877070.1"/>
    </source>
</evidence>
<evidence type="ECO:0000256" key="1">
    <source>
        <dbReference type="ARBA" id="ARBA00023002"/>
    </source>
</evidence>
<evidence type="ECO:0000256" key="3">
    <source>
        <dbReference type="ARBA" id="ARBA00048782"/>
    </source>
</evidence>
<dbReference type="HAMAP" id="MF_01401">
    <property type="entry name" value="MsrA"/>
    <property type="match status" value="1"/>
</dbReference>
<keyword evidence="8" id="KW-1185">Reference proteome</keyword>
<accession>A0A963YVB0</accession>
<dbReference type="AlphaFoldDB" id="A0A963YVB0"/>
<comment type="catalytic activity">
    <reaction evidence="3 4">
        <text>[thioredoxin]-disulfide + L-methionine + H2O = L-methionine (S)-S-oxide + [thioredoxin]-dithiol</text>
        <dbReference type="Rhea" id="RHEA:19993"/>
        <dbReference type="Rhea" id="RHEA-COMP:10698"/>
        <dbReference type="Rhea" id="RHEA-COMP:10700"/>
        <dbReference type="ChEBI" id="CHEBI:15377"/>
        <dbReference type="ChEBI" id="CHEBI:29950"/>
        <dbReference type="ChEBI" id="CHEBI:50058"/>
        <dbReference type="ChEBI" id="CHEBI:57844"/>
        <dbReference type="ChEBI" id="CHEBI:58772"/>
        <dbReference type="EC" id="1.8.4.11"/>
    </reaction>
</comment>
<name>A0A963YVB0_9PROT</name>
<sequence length="242" mass="25625">MARRSRLIAILSSTALAAVLAVGALTFAAGHSQAEALNKLVPAPSLDEKPGTAGSETLILAGGCFWGVQGVFQHVRGVTEAMAGYDGGSAANAQYELVSTSTTGHAESVRITYDPKVITYGKLLQVYFSVATDPTQVNQQYPDTGSQYRSEIFATTPEQAAIASAYVAQLDHSKVYSAPVATIVGKNSGFYPAEAYHQNYLTLHPDSEYIATFDMPKIGALQKLFPASFLTQPVLVQGVKGS</sequence>
<reference evidence="7" key="1">
    <citation type="journal article" date="2021" name="Microorganisms">
        <title>Acidisoma silvae sp. nov. and Acidisomacellulosilytica sp. nov., Two Acidophilic Bacteria Isolated from Decaying Wood, Hydrolyzing Cellulose and Producing Poly-3-hydroxybutyrate.</title>
        <authorList>
            <person name="Mieszkin S."/>
            <person name="Pouder E."/>
            <person name="Uroz S."/>
            <person name="Simon-Colin C."/>
            <person name="Alain K."/>
        </authorList>
    </citation>
    <scope>NUCLEOTIDE SEQUENCE</scope>
    <source>
        <strain evidence="7">HW T2.11</strain>
    </source>
</reference>
<dbReference type="PANTHER" id="PTHR43774">
    <property type="entry name" value="PEPTIDE METHIONINE SULFOXIDE REDUCTASE"/>
    <property type="match status" value="1"/>
</dbReference>
<dbReference type="EMBL" id="JAESVB010000010">
    <property type="protein sequence ID" value="MCB8877070.1"/>
    <property type="molecule type" value="Genomic_DNA"/>
</dbReference>
<feature type="chain" id="PRO_5037470280" description="Peptide methionine sulfoxide reductase MsrA" evidence="5">
    <location>
        <begin position="18"/>
        <end position="242"/>
    </location>
</feature>
<dbReference type="Gene3D" id="3.30.1060.10">
    <property type="entry name" value="Peptide methionine sulphoxide reductase MsrA"/>
    <property type="match status" value="1"/>
</dbReference>
<organism evidence="7 8">
    <name type="scientific">Acidisoma silvae</name>
    <dbReference type="NCBI Taxonomy" id="2802396"/>
    <lineage>
        <taxon>Bacteria</taxon>
        <taxon>Pseudomonadati</taxon>
        <taxon>Pseudomonadota</taxon>
        <taxon>Alphaproteobacteria</taxon>
        <taxon>Acetobacterales</taxon>
        <taxon>Acidocellaceae</taxon>
        <taxon>Acidisoma</taxon>
    </lineage>
</organism>
<keyword evidence="1 4" id="KW-0560">Oxidoreductase</keyword>
<dbReference type="NCBIfam" id="TIGR00401">
    <property type="entry name" value="msrA"/>
    <property type="match status" value="1"/>
</dbReference>
<evidence type="ECO:0000259" key="6">
    <source>
        <dbReference type="Pfam" id="PF01625"/>
    </source>
</evidence>
<dbReference type="SUPFAM" id="SSF55068">
    <property type="entry name" value="Peptide methionine sulfoxide reductase"/>
    <property type="match status" value="1"/>
</dbReference>
<reference evidence="7" key="2">
    <citation type="submission" date="2021-01" db="EMBL/GenBank/DDBJ databases">
        <authorList>
            <person name="Mieszkin S."/>
            <person name="Pouder E."/>
            <person name="Alain K."/>
        </authorList>
    </citation>
    <scope>NUCLEOTIDE SEQUENCE</scope>
    <source>
        <strain evidence="7">HW T2.11</strain>
    </source>
</reference>
<dbReference type="PANTHER" id="PTHR43774:SF1">
    <property type="entry name" value="PEPTIDE METHIONINE SULFOXIDE REDUCTASE MSRA 2"/>
    <property type="match status" value="1"/>
</dbReference>
<evidence type="ECO:0000256" key="4">
    <source>
        <dbReference type="HAMAP-Rule" id="MF_01401"/>
    </source>
</evidence>
<dbReference type="GO" id="GO:0008113">
    <property type="term" value="F:peptide-methionine (S)-S-oxide reductase activity"/>
    <property type="evidence" value="ECO:0007669"/>
    <property type="project" value="UniProtKB-UniRule"/>
</dbReference>
<feature type="signal peptide" evidence="5">
    <location>
        <begin position="1"/>
        <end position="17"/>
    </location>
</feature>
<comment type="similarity">
    <text evidence="4">Belongs to the MsrA Met sulfoxide reductase family.</text>
</comment>
<dbReference type="RefSeq" id="WP_227322727.1">
    <property type="nucleotide sequence ID" value="NZ_JAESVB010000010.1"/>
</dbReference>
<feature type="domain" description="Peptide methionine sulphoxide reductase MsrA" evidence="6">
    <location>
        <begin position="58"/>
        <end position="209"/>
    </location>
</feature>
<dbReference type="Pfam" id="PF01625">
    <property type="entry name" value="PMSR"/>
    <property type="match status" value="1"/>
</dbReference>
<evidence type="ECO:0000256" key="2">
    <source>
        <dbReference type="ARBA" id="ARBA00047806"/>
    </source>
</evidence>
<feature type="active site" evidence="4">
    <location>
        <position position="64"/>
    </location>
</feature>
<comment type="caution">
    <text evidence="7">The sequence shown here is derived from an EMBL/GenBank/DDBJ whole genome shotgun (WGS) entry which is preliminary data.</text>
</comment>
<evidence type="ECO:0000313" key="8">
    <source>
        <dbReference type="Proteomes" id="UP000708298"/>
    </source>
</evidence>
<dbReference type="EC" id="1.8.4.11" evidence="4"/>
<keyword evidence="5" id="KW-0732">Signal</keyword>
<dbReference type="Proteomes" id="UP000708298">
    <property type="component" value="Unassembled WGS sequence"/>
</dbReference>
<dbReference type="InterPro" id="IPR002569">
    <property type="entry name" value="Met_Sox_Rdtase_MsrA_dom"/>
</dbReference>